<evidence type="ECO:0000313" key="1">
    <source>
        <dbReference type="EMBL" id="GFO46496.1"/>
    </source>
</evidence>
<dbReference type="Proteomes" id="UP000735302">
    <property type="component" value="Unassembled WGS sequence"/>
</dbReference>
<proteinExistence type="predicted"/>
<sequence length="125" mass="14780">MRNGKRTYHANILKKYEKREPSPPLQPVVENACTGFVRHKEYEEIGIIMLEPKRKEYPRDVTIGEKLTPQQNKEARELLQTFPDTLNQEMLNIRTHIESTRSKQALRRPNRSFKQSHCRHIIATT</sequence>
<organism evidence="1 2">
    <name type="scientific">Plakobranchus ocellatus</name>
    <dbReference type="NCBI Taxonomy" id="259542"/>
    <lineage>
        <taxon>Eukaryota</taxon>
        <taxon>Metazoa</taxon>
        <taxon>Spiralia</taxon>
        <taxon>Lophotrochozoa</taxon>
        <taxon>Mollusca</taxon>
        <taxon>Gastropoda</taxon>
        <taxon>Heterobranchia</taxon>
        <taxon>Euthyneura</taxon>
        <taxon>Panpulmonata</taxon>
        <taxon>Sacoglossa</taxon>
        <taxon>Placobranchoidea</taxon>
        <taxon>Plakobranchidae</taxon>
        <taxon>Plakobranchus</taxon>
    </lineage>
</organism>
<gene>
    <name evidence="1" type="ORF">PoB_007300100</name>
</gene>
<comment type="caution">
    <text evidence="1">The sequence shown here is derived from an EMBL/GenBank/DDBJ whole genome shotgun (WGS) entry which is preliminary data.</text>
</comment>
<protein>
    <submittedName>
        <fullName evidence="1">Gypsy retrotransposon integrase-like protein 1</fullName>
    </submittedName>
</protein>
<dbReference type="AlphaFoldDB" id="A0AAV4DRI4"/>
<dbReference type="EMBL" id="BLXT01008186">
    <property type="protein sequence ID" value="GFO46496.1"/>
    <property type="molecule type" value="Genomic_DNA"/>
</dbReference>
<name>A0AAV4DRI4_9GAST</name>
<reference evidence="1 2" key="1">
    <citation type="journal article" date="2021" name="Elife">
        <title>Chloroplast acquisition without the gene transfer in kleptoplastic sea slugs, Plakobranchus ocellatus.</title>
        <authorList>
            <person name="Maeda T."/>
            <person name="Takahashi S."/>
            <person name="Yoshida T."/>
            <person name="Shimamura S."/>
            <person name="Takaki Y."/>
            <person name="Nagai Y."/>
            <person name="Toyoda A."/>
            <person name="Suzuki Y."/>
            <person name="Arimoto A."/>
            <person name="Ishii H."/>
            <person name="Satoh N."/>
            <person name="Nishiyama T."/>
            <person name="Hasebe M."/>
            <person name="Maruyama T."/>
            <person name="Minagawa J."/>
            <person name="Obokata J."/>
            <person name="Shigenobu S."/>
        </authorList>
    </citation>
    <scope>NUCLEOTIDE SEQUENCE [LARGE SCALE GENOMIC DNA]</scope>
</reference>
<evidence type="ECO:0000313" key="2">
    <source>
        <dbReference type="Proteomes" id="UP000735302"/>
    </source>
</evidence>
<keyword evidence="2" id="KW-1185">Reference proteome</keyword>
<accession>A0AAV4DRI4</accession>